<evidence type="ECO:0000259" key="13">
    <source>
        <dbReference type="PROSITE" id="PS51915"/>
    </source>
</evidence>
<feature type="domain" description="C2H2-type" evidence="12">
    <location>
        <begin position="594"/>
        <end position="621"/>
    </location>
</feature>
<keyword evidence="7" id="KW-0238">DNA-binding</keyword>
<feature type="domain" description="C2H2-type" evidence="12">
    <location>
        <begin position="446"/>
        <end position="473"/>
    </location>
</feature>
<dbReference type="FunFam" id="3.30.160.60:FF:001119">
    <property type="entry name" value="zinc finger protein 408"/>
    <property type="match status" value="1"/>
</dbReference>
<dbReference type="PROSITE" id="PS51915">
    <property type="entry name" value="ZAD"/>
    <property type="match status" value="1"/>
</dbReference>
<evidence type="ECO:0000313" key="14">
    <source>
        <dbReference type="Proteomes" id="UP000515180"/>
    </source>
</evidence>
<keyword evidence="14" id="KW-1185">Reference proteome</keyword>
<dbReference type="GO" id="GO:0005634">
    <property type="term" value="C:nucleus"/>
    <property type="evidence" value="ECO:0007669"/>
    <property type="project" value="UniProtKB-SubCell"/>
</dbReference>
<keyword evidence="4 9" id="KW-0863">Zinc-finger</keyword>
<feature type="binding site" evidence="10">
    <location>
        <position position="56"/>
    </location>
    <ligand>
        <name>Zn(2+)</name>
        <dbReference type="ChEBI" id="CHEBI:29105"/>
    </ligand>
</feature>
<dbReference type="SUPFAM" id="SSF57667">
    <property type="entry name" value="beta-beta-alpha zinc fingers"/>
    <property type="match status" value="6"/>
</dbReference>
<evidence type="ECO:0000256" key="10">
    <source>
        <dbReference type="PROSITE-ProRule" id="PRU01263"/>
    </source>
</evidence>
<feature type="domain" description="C2H2-type" evidence="12">
    <location>
        <begin position="330"/>
        <end position="357"/>
    </location>
</feature>
<feature type="compositionally biased region" description="Low complexity" evidence="11">
    <location>
        <begin position="623"/>
        <end position="643"/>
    </location>
</feature>
<dbReference type="PANTHER" id="PTHR24404:SF100">
    <property type="entry name" value="ZINC FINGER PROTEIN 501"/>
    <property type="match status" value="1"/>
</dbReference>
<name>A0A6P3UX48_BOMIM</name>
<dbReference type="InterPro" id="IPR050589">
    <property type="entry name" value="Ikaros_C2H2-ZF"/>
</dbReference>
<dbReference type="OrthoDB" id="6077919at2759"/>
<gene>
    <name evidence="15" type="primary">LOC100743982</name>
</gene>
<reference evidence="15" key="1">
    <citation type="submission" date="2025-08" db="UniProtKB">
        <authorList>
            <consortium name="RefSeq"/>
        </authorList>
    </citation>
    <scope>IDENTIFICATION</scope>
</reference>
<evidence type="ECO:0000256" key="9">
    <source>
        <dbReference type="PROSITE-ProRule" id="PRU00042"/>
    </source>
</evidence>
<evidence type="ECO:0000256" key="4">
    <source>
        <dbReference type="ARBA" id="ARBA00022771"/>
    </source>
</evidence>
<feature type="domain" description="C2H2-type" evidence="12">
    <location>
        <begin position="479"/>
        <end position="506"/>
    </location>
</feature>
<evidence type="ECO:0000256" key="3">
    <source>
        <dbReference type="ARBA" id="ARBA00022737"/>
    </source>
</evidence>
<comment type="subcellular location">
    <subcellularLocation>
        <location evidence="1">Nucleus</location>
    </subcellularLocation>
</comment>
<dbReference type="Gene3D" id="3.40.1800.20">
    <property type="match status" value="1"/>
</dbReference>
<dbReference type="PROSITE" id="PS00028">
    <property type="entry name" value="ZINC_FINGER_C2H2_1"/>
    <property type="match status" value="9"/>
</dbReference>
<keyword evidence="5 10" id="KW-0862">Zinc</keyword>
<evidence type="ECO:0000256" key="6">
    <source>
        <dbReference type="ARBA" id="ARBA00023015"/>
    </source>
</evidence>
<feature type="domain" description="C2H2-type" evidence="12">
    <location>
        <begin position="392"/>
        <end position="419"/>
    </location>
</feature>
<dbReference type="FunFam" id="3.30.160.60:FF:000065">
    <property type="entry name" value="B-cell CLL/lymphoma 6, member B"/>
    <property type="match status" value="1"/>
</dbReference>
<evidence type="ECO:0000256" key="1">
    <source>
        <dbReference type="ARBA" id="ARBA00004123"/>
    </source>
</evidence>
<keyword evidence="3" id="KW-0677">Repeat</keyword>
<feature type="binding site" evidence="10">
    <location>
        <position position="13"/>
    </location>
    <ligand>
        <name>Zn(2+)</name>
        <dbReference type="ChEBI" id="CHEBI:29105"/>
    </ligand>
</feature>
<feature type="domain" description="C2H2-type" evidence="12">
    <location>
        <begin position="364"/>
        <end position="391"/>
    </location>
</feature>
<dbReference type="FunFam" id="3.30.160.60:FF:001963">
    <property type="entry name" value="Replication initiator 1"/>
    <property type="match status" value="1"/>
</dbReference>
<dbReference type="GO" id="GO:0008270">
    <property type="term" value="F:zinc ion binding"/>
    <property type="evidence" value="ECO:0007669"/>
    <property type="project" value="UniProtKB-UniRule"/>
</dbReference>
<feature type="domain" description="ZAD" evidence="13">
    <location>
        <begin position="8"/>
        <end position="83"/>
    </location>
</feature>
<feature type="domain" description="C2H2-type" evidence="12">
    <location>
        <begin position="566"/>
        <end position="593"/>
    </location>
</feature>
<proteinExistence type="predicted"/>
<protein>
    <submittedName>
        <fullName evidence="15">Zinc finger protein 250 isoform X7</fullName>
    </submittedName>
</protein>
<dbReference type="Pfam" id="PF12874">
    <property type="entry name" value="zf-met"/>
    <property type="match status" value="1"/>
</dbReference>
<feature type="domain" description="C2H2-type" evidence="12">
    <location>
        <begin position="510"/>
        <end position="537"/>
    </location>
</feature>
<feature type="compositionally biased region" description="Polar residues" evidence="11">
    <location>
        <begin position="158"/>
        <end position="193"/>
    </location>
</feature>
<feature type="region of interest" description="Disordered" evidence="11">
    <location>
        <begin position="622"/>
        <end position="654"/>
    </location>
</feature>
<keyword evidence="8" id="KW-0539">Nucleus</keyword>
<dbReference type="GO" id="GO:0006357">
    <property type="term" value="P:regulation of transcription by RNA polymerase II"/>
    <property type="evidence" value="ECO:0007669"/>
    <property type="project" value="TreeGrafter"/>
</dbReference>
<feature type="domain" description="C2H2-type" evidence="12">
    <location>
        <begin position="538"/>
        <end position="565"/>
    </location>
</feature>
<evidence type="ECO:0000256" key="5">
    <source>
        <dbReference type="ARBA" id="ARBA00022833"/>
    </source>
</evidence>
<evidence type="ECO:0000256" key="11">
    <source>
        <dbReference type="SAM" id="MobiDB-lite"/>
    </source>
</evidence>
<feature type="domain" description="C2H2-type" evidence="12">
    <location>
        <begin position="418"/>
        <end position="445"/>
    </location>
</feature>
<dbReference type="AlphaFoldDB" id="A0A6P3UX48"/>
<feature type="region of interest" description="Disordered" evidence="11">
    <location>
        <begin position="158"/>
        <end position="234"/>
    </location>
</feature>
<dbReference type="RefSeq" id="XP_012242788.1">
    <property type="nucleotide sequence ID" value="XM_012387365.3"/>
</dbReference>
<accession>A0A6P3UX48</accession>
<dbReference type="Proteomes" id="UP000515180">
    <property type="component" value="Unplaced"/>
</dbReference>
<keyword evidence="6" id="KW-0805">Transcription regulation</keyword>
<dbReference type="GO" id="GO:0003700">
    <property type="term" value="F:DNA-binding transcription factor activity"/>
    <property type="evidence" value="ECO:0007669"/>
    <property type="project" value="TreeGrafter"/>
</dbReference>
<feature type="binding site" evidence="10">
    <location>
        <position position="59"/>
    </location>
    <ligand>
        <name>Zn(2+)</name>
        <dbReference type="ChEBI" id="CHEBI:29105"/>
    </ligand>
</feature>
<evidence type="ECO:0000256" key="7">
    <source>
        <dbReference type="ARBA" id="ARBA00023125"/>
    </source>
</evidence>
<organism evidence="14 15">
    <name type="scientific">Bombus impatiens</name>
    <name type="common">Bumblebee</name>
    <dbReference type="NCBI Taxonomy" id="132113"/>
    <lineage>
        <taxon>Eukaryota</taxon>
        <taxon>Metazoa</taxon>
        <taxon>Ecdysozoa</taxon>
        <taxon>Arthropoda</taxon>
        <taxon>Hexapoda</taxon>
        <taxon>Insecta</taxon>
        <taxon>Pterygota</taxon>
        <taxon>Neoptera</taxon>
        <taxon>Endopterygota</taxon>
        <taxon>Hymenoptera</taxon>
        <taxon>Apocrita</taxon>
        <taxon>Aculeata</taxon>
        <taxon>Apoidea</taxon>
        <taxon>Anthophila</taxon>
        <taxon>Apidae</taxon>
        <taxon>Bombus</taxon>
        <taxon>Pyrobombus</taxon>
    </lineage>
</organism>
<dbReference type="Pfam" id="PF00096">
    <property type="entry name" value="zf-C2H2"/>
    <property type="match status" value="7"/>
</dbReference>
<dbReference type="InterPro" id="IPR036236">
    <property type="entry name" value="Znf_C2H2_sf"/>
</dbReference>
<evidence type="ECO:0000256" key="2">
    <source>
        <dbReference type="ARBA" id="ARBA00022723"/>
    </source>
</evidence>
<feature type="binding site" evidence="10">
    <location>
        <position position="10"/>
    </location>
    <ligand>
        <name>Zn(2+)</name>
        <dbReference type="ChEBI" id="CHEBI:29105"/>
    </ligand>
</feature>
<dbReference type="PROSITE" id="PS50157">
    <property type="entry name" value="ZINC_FINGER_C2H2_2"/>
    <property type="match status" value="10"/>
</dbReference>
<dbReference type="Pfam" id="PF07776">
    <property type="entry name" value="zf-AD"/>
    <property type="match status" value="1"/>
</dbReference>
<dbReference type="SUPFAM" id="SSF57716">
    <property type="entry name" value="Glucocorticoid receptor-like (DNA-binding domain)"/>
    <property type="match status" value="1"/>
</dbReference>
<dbReference type="GeneID" id="100743982"/>
<feature type="compositionally biased region" description="Acidic residues" evidence="11">
    <location>
        <begin position="194"/>
        <end position="215"/>
    </location>
</feature>
<dbReference type="GO" id="GO:0000978">
    <property type="term" value="F:RNA polymerase II cis-regulatory region sequence-specific DNA binding"/>
    <property type="evidence" value="ECO:0007669"/>
    <property type="project" value="TreeGrafter"/>
</dbReference>
<dbReference type="SMART" id="SM00355">
    <property type="entry name" value="ZnF_C2H2"/>
    <property type="match status" value="10"/>
</dbReference>
<evidence type="ECO:0000313" key="15">
    <source>
        <dbReference type="RefSeq" id="XP_012242788.1"/>
    </source>
</evidence>
<dbReference type="InterPro" id="IPR012934">
    <property type="entry name" value="Znf_AD"/>
</dbReference>
<dbReference type="InterPro" id="IPR013087">
    <property type="entry name" value="Znf_C2H2_type"/>
</dbReference>
<sequence>MSSLDYLDLCRLCLVKDRVSVPIFEGEGDVRQIFLKIAACLPVKLTREDKLPKKICDDCVYKVELFYQFWNTTANAEKQLLQWLGEVSLEDKQGYVTNVLNTSVMKQEQNSENRLDGNVMQQVGEHQNNMGMAMMDNMGLGIPMMISSANQQQITSVPMDTSSNTVQTVQAVPGPSSQTTHNQIPQNQTSTTQQEDEEESSEDDENSDEDCDGDEGLPVKEESEEDPSNRTIEPTTFVNVSLACDEAGPSGLQQQKISDMPEMPIPQPTDGDPKSGYFVSKLQMVPQDEQECGPNDEMFDHEDTEQLLVANRMHVPNVGKAEIIIADDIVQCNLCGDGFVSEHALALHLKMHEQDEAQLQEDQFVCEHCGRSFTTISEFKEHQSEHETDERYACEMCDYVTEHRENLILHQKRHNNEYECDICGASFVSSRSYEEHQSMHSDEKPFQCEICSAPFRYRQGLRLHAKLHQPDYVPPQRKHHCELCNKRFSRKQVLLVHMKTHGNAGSQNEYICPVCGKAVSSKTYLTVHLRKHTGEKPHVCDLCGKGFISQNYLSVHRRTHTGEKPHKCTHCEKRFTQRTTLVVHLRGHTGDRPYPCTCCHKSFASKTMLNSHLKTHAKQSARQQQEQQQQQQLQQEQDVQQEQPLDTITILLPS</sequence>
<dbReference type="FunFam" id="3.30.160.60:FF:000446">
    <property type="entry name" value="Zinc finger protein"/>
    <property type="match status" value="1"/>
</dbReference>
<dbReference type="Gene3D" id="3.30.160.60">
    <property type="entry name" value="Classic Zinc Finger"/>
    <property type="match status" value="8"/>
</dbReference>
<keyword evidence="6" id="KW-0804">Transcription</keyword>
<evidence type="ECO:0000259" key="12">
    <source>
        <dbReference type="PROSITE" id="PS50157"/>
    </source>
</evidence>
<dbReference type="SMART" id="SM00868">
    <property type="entry name" value="zf-AD"/>
    <property type="match status" value="2"/>
</dbReference>
<keyword evidence="2 10" id="KW-0479">Metal-binding</keyword>
<dbReference type="PANTHER" id="PTHR24404">
    <property type="entry name" value="ZINC FINGER PROTEIN"/>
    <property type="match status" value="1"/>
</dbReference>
<evidence type="ECO:0000256" key="8">
    <source>
        <dbReference type="ARBA" id="ARBA00023242"/>
    </source>
</evidence>